<proteinExistence type="inferred from homology"/>
<dbReference type="InterPro" id="IPR036514">
    <property type="entry name" value="SGNH_hydro_sf"/>
</dbReference>
<feature type="region of interest" description="Disordered" evidence="8">
    <location>
        <begin position="917"/>
        <end position="954"/>
    </location>
</feature>
<keyword evidence="6" id="KW-0442">Lipid degradation</keyword>
<comment type="similarity">
    <text evidence="2">Belongs to the 'GDSL' lipolytic enzyme family.</text>
</comment>
<protein>
    <recommendedName>
        <fullName evidence="10">DUF4283 domain-containing protein</fullName>
    </recommendedName>
</protein>
<dbReference type="Pfam" id="PF14111">
    <property type="entry name" value="DUF4283"/>
    <property type="match status" value="1"/>
</dbReference>
<dbReference type="GO" id="GO:0005576">
    <property type="term" value="C:extracellular region"/>
    <property type="evidence" value="ECO:0007669"/>
    <property type="project" value="UniProtKB-SubCell"/>
</dbReference>
<comment type="subcellular location">
    <subcellularLocation>
        <location evidence="1">Secreted</location>
    </subcellularLocation>
</comment>
<feature type="compositionally biased region" description="Basic residues" evidence="8">
    <location>
        <begin position="818"/>
        <end position="832"/>
    </location>
</feature>
<accession>A0A8T2XJX4</accession>
<evidence type="ECO:0000256" key="4">
    <source>
        <dbReference type="ARBA" id="ARBA00022729"/>
    </source>
</evidence>
<feature type="compositionally biased region" description="Low complexity" evidence="8">
    <location>
        <begin position="844"/>
        <end position="855"/>
    </location>
</feature>
<feature type="region of interest" description="Disordered" evidence="8">
    <location>
        <begin position="362"/>
        <end position="382"/>
    </location>
</feature>
<dbReference type="AlphaFoldDB" id="A0A8T2XJX4"/>
<dbReference type="InterPro" id="IPR001087">
    <property type="entry name" value="GDSL"/>
</dbReference>
<evidence type="ECO:0000256" key="3">
    <source>
        <dbReference type="ARBA" id="ARBA00022525"/>
    </source>
</evidence>
<feature type="domain" description="DUF4283" evidence="10">
    <location>
        <begin position="551"/>
        <end position="631"/>
    </location>
</feature>
<feature type="chain" id="PRO_5035871717" description="DUF4283 domain-containing protein" evidence="9">
    <location>
        <begin position="29"/>
        <end position="954"/>
    </location>
</feature>
<feature type="region of interest" description="Disordered" evidence="8">
    <location>
        <begin position="815"/>
        <end position="905"/>
    </location>
</feature>
<dbReference type="SUPFAM" id="SSF52266">
    <property type="entry name" value="SGNH hydrolase"/>
    <property type="match status" value="1"/>
</dbReference>
<dbReference type="Gene3D" id="3.40.50.1110">
    <property type="entry name" value="SGNH hydrolase"/>
    <property type="match status" value="1"/>
</dbReference>
<feature type="compositionally biased region" description="Polar residues" evidence="8">
    <location>
        <begin position="397"/>
        <end position="409"/>
    </location>
</feature>
<evidence type="ECO:0000313" key="11">
    <source>
        <dbReference type="EMBL" id="KAH8492441.1"/>
    </source>
</evidence>
<evidence type="ECO:0000256" key="8">
    <source>
        <dbReference type="SAM" id="MobiDB-lite"/>
    </source>
</evidence>
<evidence type="ECO:0000256" key="7">
    <source>
        <dbReference type="ARBA" id="ARBA00023098"/>
    </source>
</evidence>
<keyword evidence="12" id="KW-1185">Reference proteome</keyword>
<dbReference type="PANTHER" id="PTHR45650:SF9">
    <property type="entry name" value="SGNH HYDROLASE-TYPE ESTERASE DOMAIN-CONTAINING PROTEIN"/>
    <property type="match status" value="1"/>
</dbReference>
<gene>
    <name evidence="11" type="ORF">H0E87_021847</name>
</gene>
<dbReference type="InterPro" id="IPR051238">
    <property type="entry name" value="GDSL_esterase/lipase"/>
</dbReference>
<keyword evidence="3" id="KW-0964">Secreted</keyword>
<name>A0A8T2XJX4_POPDE</name>
<dbReference type="InterPro" id="IPR035669">
    <property type="entry name" value="SGNH_plant_lipase-like"/>
</dbReference>
<sequence>MAGGLKTWRIILLSILLALSNWEHRACGSSPQVPCLFMFGDSLFDNGNNMVLVTDVKASYLPYGVDFPYGSTGRCSNGLNLADVIAEQLGFENYIPPFGTGDCRDFMNGVNYASSGGGILDTTGSLLGQRYTMDLQLYYHKIIVSRIAKELGGADVARKYLGHCIYAVQIGYNDYLNNYFAEGYNSSKIYTPEQFAQLLVLTYEIQLERLYKEGARKIAVFGLIRIGCMPSYIQLFGADESSCVEKLNHAVQLFNNKLQKVIAKLNANLPVAKFTYINSYEIDSENYTDLGFKIIDKGCCEVPTGRIPCAPLTYPCLNRDEHVYWDGAHYTEARARIFAKRAYKRQFPVDARPYDISELAEVSNDEADGCSPSGDPEEPESNEDLITLWDCSSPASPTVLSPASHQATAISAPKDTTLPSTQASFPTSESPTLVVPPATATSPPVGPVNGVNAAQRNPLVTTVSETPALVVPPAPATSPPVDPVNGVNAAQHNPLVTSVSAAPLNPESSSWRNLFANNRNISSCPKLSHYSAFTETSGCDLVGDDLDVKCDFWKLCLIGYVAGRSPGFKALQNVIVNSWKCEASLIMHESGWLIYKFATDADKLSILTGGPYLVYGRPLILRSMPAFFDFSSSIMHTVPVWVKFPNLPLQCWSIKCLSKIASVLGKPVQSDMLTHTMSRLSYARVLVEVNLLSDLPYSIDINLPNGSLLKQQVIYETLPRFCKQCRSLGHLTSSCPKSFPLTDPSKQAAKVSAPTPSANTVKESVFDRLGPQEAPPVVVSPVGNLPLNSTPLLAEPELVAVSGAVDHVSGGWNIVQSKRNRRKKSPSKHRGRPSIVDHCSVHESSPVHAPVHAHPTPNTNVLSGSRKDKGSVHESSPVHASTASRDHRLPTHPAPNTNVLAGSRKDKGKAVAVLVDPGLPSAGVSSAPLRRRGAQPRTGSVSGRVEGLLPNPLS</sequence>
<evidence type="ECO:0000256" key="9">
    <source>
        <dbReference type="SAM" id="SignalP"/>
    </source>
</evidence>
<evidence type="ECO:0000256" key="2">
    <source>
        <dbReference type="ARBA" id="ARBA00008668"/>
    </source>
</evidence>
<evidence type="ECO:0000256" key="6">
    <source>
        <dbReference type="ARBA" id="ARBA00022963"/>
    </source>
</evidence>
<reference evidence="11" key="1">
    <citation type="journal article" date="2021" name="J. Hered.">
        <title>Genome Assembly of Salicaceae Populus deltoides (Eastern Cottonwood) I-69 Based on Nanopore Sequencing and Hi-C Technologies.</title>
        <authorList>
            <person name="Bai S."/>
            <person name="Wu H."/>
            <person name="Zhang J."/>
            <person name="Pan Z."/>
            <person name="Zhao W."/>
            <person name="Li Z."/>
            <person name="Tong C."/>
        </authorList>
    </citation>
    <scope>NUCLEOTIDE SEQUENCE</scope>
    <source>
        <tissue evidence="11">Leaf</tissue>
    </source>
</reference>
<organism evidence="11 12">
    <name type="scientific">Populus deltoides</name>
    <name type="common">Eastern poplar</name>
    <name type="synonym">Eastern cottonwood</name>
    <dbReference type="NCBI Taxonomy" id="3696"/>
    <lineage>
        <taxon>Eukaryota</taxon>
        <taxon>Viridiplantae</taxon>
        <taxon>Streptophyta</taxon>
        <taxon>Embryophyta</taxon>
        <taxon>Tracheophyta</taxon>
        <taxon>Spermatophyta</taxon>
        <taxon>Magnoliopsida</taxon>
        <taxon>eudicotyledons</taxon>
        <taxon>Gunneridae</taxon>
        <taxon>Pentapetalae</taxon>
        <taxon>rosids</taxon>
        <taxon>fabids</taxon>
        <taxon>Malpighiales</taxon>
        <taxon>Salicaceae</taxon>
        <taxon>Saliceae</taxon>
        <taxon>Populus</taxon>
    </lineage>
</organism>
<dbReference type="CDD" id="cd01837">
    <property type="entry name" value="SGNH_plant_lipase_like"/>
    <property type="match status" value="1"/>
</dbReference>
<keyword evidence="4 9" id="KW-0732">Signal</keyword>
<keyword evidence="5" id="KW-0378">Hydrolase</keyword>
<dbReference type="PANTHER" id="PTHR45650">
    <property type="entry name" value="GDSL-LIKE LIPASE/ACYLHYDROLASE-RELATED"/>
    <property type="match status" value="1"/>
</dbReference>
<feature type="compositionally biased region" description="Polar residues" evidence="8">
    <location>
        <begin position="417"/>
        <end position="429"/>
    </location>
</feature>
<feature type="region of interest" description="Disordered" evidence="8">
    <location>
        <begin position="397"/>
        <end position="434"/>
    </location>
</feature>
<evidence type="ECO:0000313" key="12">
    <source>
        <dbReference type="Proteomes" id="UP000807159"/>
    </source>
</evidence>
<evidence type="ECO:0000256" key="1">
    <source>
        <dbReference type="ARBA" id="ARBA00004613"/>
    </source>
</evidence>
<evidence type="ECO:0000259" key="10">
    <source>
        <dbReference type="Pfam" id="PF14111"/>
    </source>
</evidence>
<evidence type="ECO:0000256" key="5">
    <source>
        <dbReference type="ARBA" id="ARBA00022801"/>
    </source>
</evidence>
<dbReference type="GO" id="GO:0016788">
    <property type="term" value="F:hydrolase activity, acting on ester bonds"/>
    <property type="evidence" value="ECO:0007669"/>
    <property type="project" value="InterPro"/>
</dbReference>
<keyword evidence="7" id="KW-0443">Lipid metabolism</keyword>
<dbReference type="EMBL" id="JACEGQ020000012">
    <property type="protein sequence ID" value="KAH8492441.1"/>
    <property type="molecule type" value="Genomic_DNA"/>
</dbReference>
<feature type="signal peptide" evidence="9">
    <location>
        <begin position="1"/>
        <end position="28"/>
    </location>
</feature>
<dbReference type="Pfam" id="PF00657">
    <property type="entry name" value="Lipase_GDSL"/>
    <property type="match status" value="1"/>
</dbReference>
<dbReference type="GO" id="GO:0016042">
    <property type="term" value="P:lipid catabolic process"/>
    <property type="evidence" value="ECO:0007669"/>
    <property type="project" value="UniProtKB-KW"/>
</dbReference>
<dbReference type="InterPro" id="IPR025558">
    <property type="entry name" value="DUF4283"/>
</dbReference>
<comment type="caution">
    <text evidence="11">The sequence shown here is derived from an EMBL/GenBank/DDBJ whole genome shotgun (WGS) entry which is preliminary data.</text>
</comment>
<dbReference type="Proteomes" id="UP000807159">
    <property type="component" value="Chromosome 12"/>
</dbReference>